<evidence type="ECO:0000313" key="3">
    <source>
        <dbReference type="EMBL" id="MFD1789515.1"/>
    </source>
</evidence>
<dbReference type="InterPro" id="IPR002591">
    <property type="entry name" value="Phosphodiest/P_Trfase"/>
</dbReference>
<comment type="caution">
    <text evidence="3">The sequence shown here is derived from an EMBL/GenBank/DDBJ whole genome shotgun (WGS) entry which is preliminary data.</text>
</comment>
<dbReference type="Pfam" id="PF01663">
    <property type="entry name" value="Phosphodiest"/>
    <property type="match status" value="1"/>
</dbReference>
<dbReference type="Proteomes" id="UP001597283">
    <property type="component" value="Unassembled WGS sequence"/>
</dbReference>
<evidence type="ECO:0000313" key="4">
    <source>
        <dbReference type="Proteomes" id="UP001597283"/>
    </source>
</evidence>
<keyword evidence="2" id="KW-0732">Signal</keyword>
<feature type="signal peptide" evidence="2">
    <location>
        <begin position="1"/>
        <end position="28"/>
    </location>
</feature>
<accession>A0ABW4NLK3</accession>
<evidence type="ECO:0000256" key="1">
    <source>
        <dbReference type="SAM" id="MobiDB-lite"/>
    </source>
</evidence>
<proteinExistence type="predicted"/>
<reference evidence="4" key="1">
    <citation type="journal article" date="2019" name="Int. J. Syst. Evol. Microbiol.">
        <title>The Global Catalogue of Microorganisms (GCM) 10K type strain sequencing project: providing services to taxonomists for standard genome sequencing and annotation.</title>
        <authorList>
            <consortium name="The Broad Institute Genomics Platform"/>
            <consortium name="The Broad Institute Genome Sequencing Center for Infectious Disease"/>
            <person name="Wu L."/>
            <person name="Ma J."/>
        </authorList>
    </citation>
    <scope>NUCLEOTIDE SEQUENCE [LARGE SCALE GENOMIC DNA]</scope>
    <source>
        <strain evidence="4">Q85</strain>
    </source>
</reference>
<feature type="region of interest" description="Disordered" evidence="1">
    <location>
        <begin position="208"/>
        <end position="232"/>
    </location>
</feature>
<feature type="chain" id="PRO_5046401007" evidence="2">
    <location>
        <begin position="29"/>
        <end position="627"/>
    </location>
</feature>
<dbReference type="EMBL" id="JBHUFC010000023">
    <property type="protein sequence ID" value="MFD1789515.1"/>
    <property type="molecule type" value="Genomic_DNA"/>
</dbReference>
<dbReference type="SUPFAM" id="SSF53649">
    <property type="entry name" value="Alkaline phosphatase-like"/>
    <property type="match status" value="1"/>
</dbReference>
<name>A0ABW4NLK3_9SPHN</name>
<dbReference type="PANTHER" id="PTHR10151">
    <property type="entry name" value="ECTONUCLEOTIDE PYROPHOSPHATASE/PHOSPHODIESTERASE"/>
    <property type="match status" value="1"/>
</dbReference>
<dbReference type="PANTHER" id="PTHR10151:SF120">
    <property type="entry name" value="BIS(5'-ADENOSYL)-TRIPHOSPHATASE"/>
    <property type="match status" value="1"/>
</dbReference>
<sequence>MPFERKPTMRYLPIVAAAVAIAATPALEARTAKRARTPHNVILVVIDGLRGKIVTPQTAPELVRLRDAGTYFPNSHSVFPTFTTANASSLATGHQLGDTGDFSNTIWTAAPIASAAGSVTPFLENDAVLGEVDTHFGGNYLNETTVLEAARKAGYGTAAIGKLGPALIQDHLARDGMTTIIVDDSTGRPGGIALSPDTVTGMTRAGLPLVAPDRGANGRSGDARTPGTREANRAQQDYFIDVATRVALPSFKARHRPFAMVFWSRDPDGTQHNQGDSLNRLTPGINGPTTFAAIRNADGDLAKLRTALKRLGLDRTTDIIVTSDHGFSTISKQSDTSRAARTRYADVPEGFLPPGFLALDLASALNMPAFDPEAGNAPVTTGAHPSRGNALLGADPSHPDIVVAANGGSDLLYLPGRDPTLARRIVTALLDQDYISGIFVDDRLGSIAGTLPLSSINLKGAALPPVPSIVVIFRSATTGCAIPTNCQVEVADTTLQQGQGMHGSFGRGDTLNFTAAIGPDFKRRFVDPAPVSNADIGHTMMALLRLSPTPHGALTGRVLSEAMPGGRMTPYVRGEQRSAAAGNGLVTLLRYQEAAGIRYLDAGGFAGRTLGLADVAAPEAAGRGARR</sequence>
<protein>
    <submittedName>
        <fullName evidence="3">Alkaline phosphatase family protein</fullName>
    </submittedName>
</protein>
<dbReference type="Gene3D" id="3.40.720.10">
    <property type="entry name" value="Alkaline Phosphatase, subunit A"/>
    <property type="match status" value="1"/>
</dbReference>
<evidence type="ECO:0000256" key="2">
    <source>
        <dbReference type="SAM" id="SignalP"/>
    </source>
</evidence>
<keyword evidence="4" id="KW-1185">Reference proteome</keyword>
<dbReference type="InterPro" id="IPR017850">
    <property type="entry name" value="Alkaline_phosphatase_core_sf"/>
</dbReference>
<gene>
    <name evidence="3" type="ORF">ACFSC3_18335</name>
</gene>
<dbReference type="RefSeq" id="WP_380941577.1">
    <property type="nucleotide sequence ID" value="NZ_JBHUFC010000023.1"/>
</dbReference>
<organism evidence="3 4">
    <name type="scientific">Sphingomonas floccifaciens</name>
    <dbReference type="NCBI Taxonomy" id="1844115"/>
    <lineage>
        <taxon>Bacteria</taxon>
        <taxon>Pseudomonadati</taxon>
        <taxon>Pseudomonadota</taxon>
        <taxon>Alphaproteobacteria</taxon>
        <taxon>Sphingomonadales</taxon>
        <taxon>Sphingomonadaceae</taxon>
        <taxon>Sphingomonas</taxon>
    </lineage>
</organism>